<feature type="transmembrane region" description="Helical" evidence="1">
    <location>
        <begin position="194"/>
        <end position="216"/>
    </location>
</feature>
<feature type="transmembrane region" description="Helical" evidence="1">
    <location>
        <begin position="67"/>
        <end position="85"/>
    </location>
</feature>
<keyword evidence="3" id="KW-0378">Hydrolase</keyword>
<feature type="transmembrane region" description="Helical" evidence="1">
    <location>
        <begin position="147"/>
        <end position="164"/>
    </location>
</feature>
<dbReference type="EMBL" id="JACHCA010000004">
    <property type="protein sequence ID" value="MBB6127690.1"/>
    <property type="molecule type" value="Genomic_DNA"/>
</dbReference>
<sequence length="217" mass="24942">MTVNKGKRIISDILLIIVLIIFPHMGLLPMYAFAILLLLLIGGYLKLYQEGFSDIGFRFRDISFRSFWLGGSIGLGFAMLMYWLVGPLLAWLGFTPANVSDFYYIRHNFAQLLILLAIASFLVIPFEEIVYRGFIFTRLKAMAAGSKYSFAISGLITSIIFTLYHYQEGIGAMISIFIGAIFVIWLYKQFKGNLWYLIFFHIVYDIFMLTAIYLGYM</sequence>
<feature type="transmembrane region" description="Helical" evidence="1">
    <location>
        <begin position="170"/>
        <end position="187"/>
    </location>
</feature>
<dbReference type="InterPro" id="IPR003675">
    <property type="entry name" value="Rce1/LyrA-like_dom"/>
</dbReference>
<accession>A0A841JA84</accession>
<keyword evidence="1" id="KW-0472">Membrane</keyword>
<evidence type="ECO:0000313" key="3">
    <source>
        <dbReference type="EMBL" id="MBB6127690.1"/>
    </source>
</evidence>
<keyword evidence="3" id="KW-0645">Protease</keyword>
<dbReference type="RefSeq" id="WP_183586976.1">
    <property type="nucleotide sequence ID" value="NZ_JACHCA010000004.1"/>
</dbReference>
<feature type="transmembrane region" description="Helical" evidence="1">
    <location>
        <begin position="31"/>
        <end position="47"/>
    </location>
</feature>
<dbReference type="GO" id="GO:0006508">
    <property type="term" value="P:proteolysis"/>
    <property type="evidence" value="ECO:0007669"/>
    <property type="project" value="UniProtKB-KW"/>
</dbReference>
<dbReference type="GO" id="GO:0080120">
    <property type="term" value="P:CAAX-box protein maturation"/>
    <property type="evidence" value="ECO:0007669"/>
    <property type="project" value="UniProtKB-ARBA"/>
</dbReference>
<dbReference type="GO" id="GO:0004175">
    <property type="term" value="F:endopeptidase activity"/>
    <property type="evidence" value="ECO:0007669"/>
    <property type="project" value="UniProtKB-ARBA"/>
</dbReference>
<gene>
    <name evidence="3" type="ORF">HDF22_001798</name>
</gene>
<keyword evidence="1" id="KW-1133">Transmembrane helix</keyword>
<dbReference type="AlphaFoldDB" id="A0A841JA84"/>
<reference evidence="3 4" key="1">
    <citation type="submission" date="2020-08" db="EMBL/GenBank/DDBJ databases">
        <title>Genomic Encyclopedia of Type Strains, Phase IV (KMG-V): Genome sequencing to study the core and pangenomes of soil and plant-associated prokaryotes.</title>
        <authorList>
            <person name="Whitman W."/>
        </authorList>
    </citation>
    <scope>NUCLEOTIDE SEQUENCE [LARGE SCALE GENOMIC DNA]</scope>
    <source>
        <strain evidence="3 4">MP601</strain>
    </source>
</reference>
<protein>
    <submittedName>
        <fullName evidence="3">Membrane protease YdiL (CAAX protease family)</fullName>
    </submittedName>
</protein>
<feature type="domain" description="CAAX prenyl protease 2/Lysostaphin resistance protein A-like" evidence="2">
    <location>
        <begin position="111"/>
        <end position="206"/>
    </location>
</feature>
<evidence type="ECO:0000256" key="1">
    <source>
        <dbReference type="SAM" id="Phobius"/>
    </source>
</evidence>
<evidence type="ECO:0000313" key="4">
    <source>
        <dbReference type="Proteomes" id="UP000548326"/>
    </source>
</evidence>
<dbReference type="Pfam" id="PF02517">
    <property type="entry name" value="Rce1-like"/>
    <property type="match status" value="1"/>
</dbReference>
<organism evidence="3 4">
    <name type="scientific">Mucilaginibacter lappiensis</name>
    <dbReference type="NCBI Taxonomy" id="354630"/>
    <lineage>
        <taxon>Bacteria</taxon>
        <taxon>Pseudomonadati</taxon>
        <taxon>Bacteroidota</taxon>
        <taxon>Sphingobacteriia</taxon>
        <taxon>Sphingobacteriales</taxon>
        <taxon>Sphingobacteriaceae</taxon>
        <taxon>Mucilaginibacter</taxon>
    </lineage>
</organism>
<evidence type="ECO:0000259" key="2">
    <source>
        <dbReference type="Pfam" id="PF02517"/>
    </source>
</evidence>
<keyword evidence="1" id="KW-0812">Transmembrane</keyword>
<feature type="transmembrane region" description="Helical" evidence="1">
    <location>
        <begin position="105"/>
        <end position="126"/>
    </location>
</feature>
<name>A0A841JA84_9SPHI</name>
<dbReference type="Proteomes" id="UP000548326">
    <property type="component" value="Unassembled WGS sequence"/>
</dbReference>
<comment type="caution">
    <text evidence="3">The sequence shown here is derived from an EMBL/GenBank/DDBJ whole genome shotgun (WGS) entry which is preliminary data.</text>
</comment>
<feature type="transmembrane region" description="Helical" evidence="1">
    <location>
        <begin position="9"/>
        <end position="25"/>
    </location>
</feature>
<proteinExistence type="predicted"/>